<protein>
    <recommendedName>
        <fullName evidence="7 20">Phosphatidate cytidylyltransferase, mitochondrial</fullName>
        <ecNumber evidence="6 20">2.7.7.41</ecNumber>
    </recommendedName>
    <alternativeName>
        <fullName evidence="18 20">CDP-diacylglycerol synthase</fullName>
    </alternativeName>
    <alternativeName>
        <fullName evidence="19 20">Mitochondrial translocator assembly and maintenance protein 41 homolog</fullName>
    </alternativeName>
</protein>
<keyword evidence="10 20" id="KW-0548">Nucleotidyltransferase</keyword>
<evidence type="ECO:0000256" key="12">
    <source>
        <dbReference type="ARBA" id="ARBA00022842"/>
    </source>
</evidence>
<evidence type="ECO:0000256" key="19">
    <source>
        <dbReference type="ARBA" id="ARBA00031502"/>
    </source>
</evidence>
<gene>
    <name evidence="21" type="ORF">KUTeg_013259</name>
</gene>
<evidence type="ECO:0000256" key="3">
    <source>
        <dbReference type="ARBA" id="ARBA00005119"/>
    </source>
</evidence>
<comment type="pathway">
    <text evidence="3 20">Phospholipid metabolism; CDP-diacylglycerol biosynthesis; CDP-diacylglycerol from sn-glycerol 3-phosphate: step 3/3.</text>
</comment>
<evidence type="ECO:0000256" key="9">
    <source>
        <dbReference type="ARBA" id="ARBA00022679"/>
    </source>
</evidence>
<evidence type="ECO:0000256" key="1">
    <source>
        <dbReference type="ARBA" id="ARBA00001946"/>
    </source>
</evidence>
<dbReference type="EC" id="2.7.7.41" evidence="6 20"/>
<keyword evidence="8 20" id="KW-0444">Lipid biosynthesis</keyword>
<evidence type="ECO:0000313" key="22">
    <source>
        <dbReference type="Proteomes" id="UP001217089"/>
    </source>
</evidence>
<dbReference type="PANTHER" id="PTHR13619:SF0">
    <property type="entry name" value="PHOSPHATIDATE CYTIDYLYLTRANSFERASE, MITOCHONDRIAL"/>
    <property type="match status" value="1"/>
</dbReference>
<evidence type="ECO:0000256" key="17">
    <source>
        <dbReference type="ARBA" id="ARBA00023264"/>
    </source>
</evidence>
<comment type="caution">
    <text evidence="21">The sequence shown here is derived from an EMBL/GenBank/DDBJ whole genome shotgun (WGS) entry which is preliminary data.</text>
</comment>
<dbReference type="Proteomes" id="UP001217089">
    <property type="component" value="Unassembled WGS sequence"/>
</dbReference>
<evidence type="ECO:0000256" key="5">
    <source>
        <dbReference type="ARBA" id="ARBA00005458"/>
    </source>
</evidence>
<evidence type="ECO:0000256" key="10">
    <source>
        <dbReference type="ARBA" id="ARBA00022695"/>
    </source>
</evidence>
<dbReference type="Pfam" id="PF09139">
    <property type="entry name" value="Tam41_Mmp37"/>
    <property type="match status" value="1"/>
</dbReference>
<keyword evidence="11 20" id="KW-0999">Mitochondrion inner membrane</keyword>
<comment type="subcellular location">
    <subcellularLocation>
        <location evidence="2 20">Mitochondrion inner membrane</location>
        <topology evidence="2 20">Peripheral membrane protein</topology>
        <orientation evidence="2 20">Matrix side</orientation>
    </subcellularLocation>
</comment>
<evidence type="ECO:0000256" key="2">
    <source>
        <dbReference type="ARBA" id="ARBA00004443"/>
    </source>
</evidence>
<sequence length="342" mass="39216">MARILNSARMLSNIVDVPAASGLYQRIIQSFPDGIQMAFAYGSGVIQQQGHKDPSANMIDFIFVVDQPKTWHQENIKRNSKHYSFLKYLGSKNVTRIQTNYGARVYFNTLVPFENRIIKYGVISTDNLILDLLDWDSLYVSGRLHKPVKLICLPTSTELCSAMQINLQSALHSAFLLLPEKFTEEELYLKIAGLSYNGDFRMTIGEDKNKVANIVKPNVPYFRHLYEHLIDNEEHVFWNKSNGTFEQYPNHVSQFHHLNLLPKAVQFGLFELHIRNHLGKIPDMEEVIRTFAFDSFCDKHVAKSISKIVAKSSWSQSIKSAFTAGIMKSVKYSSLRQDWFGD</sequence>
<keyword evidence="17 20" id="KW-1208">Phospholipid metabolism</keyword>
<comment type="pathway">
    <text evidence="4">Lipid metabolism.</text>
</comment>
<dbReference type="PIRSF" id="PIRSF028840">
    <property type="entry name" value="Mmp37"/>
    <property type="match status" value="1"/>
</dbReference>
<accession>A0ABQ9EYB5</accession>
<reference evidence="21 22" key="1">
    <citation type="submission" date="2022-12" db="EMBL/GenBank/DDBJ databases">
        <title>Chromosome-level genome of Tegillarca granosa.</title>
        <authorList>
            <person name="Kim J."/>
        </authorList>
    </citation>
    <scope>NUCLEOTIDE SEQUENCE [LARGE SCALE GENOMIC DNA]</scope>
    <source>
        <strain evidence="21">Teg-2019</strain>
        <tissue evidence="21">Adductor muscle</tissue>
    </source>
</reference>
<evidence type="ECO:0000313" key="21">
    <source>
        <dbReference type="EMBL" id="KAJ8308385.1"/>
    </source>
</evidence>
<evidence type="ECO:0000256" key="6">
    <source>
        <dbReference type="ARBA" id="ARBA00012487"/>
    </source>
</evidence>
<evidence type="ECO:0000256" key="18">
    <source>
        <dbReference type="ARBA" id="ARBA00029893"/>
    </source>
</evidence>
<keyword evidence="12 20" id="KW-0460">Magnesium</keyword>
<keyword evidence="13 20" id="KW-0443">Lipid metabolism</keyword>
<evidence type="ECO:0000256" key="13">
    <source>
        <dbReference type="ARBA" id="ARBA00023098"/>
    </source>
</evidence>
<dbReference type="InterPro" id="IPR015222">
    <property type="entry name" value="Tam41"/>
</dbReference>
<dbReference type="PANTHER" id="PTHR13619">
    <property type="entry name" value="PHOSPHATIDATE CYTIDYLYLTRANSFERASE, MITOCHONDRIAL"/>
    <property type="match status" value="1"/>
</dbReference>
<dbReference type="EMBL" id="JARBDR010000657">
    <property type="protein sequence ID" value="KAJ8308385.1"/>
    <property type="molecule type" value="Genomic_DNA"/>
</dbReference>
<evidence type="ECO:0000256" key="8">
    <source>
        <dbReference type="ARBA" id="ARBA00022516"/>
    </source>
</evidence>
<keyword evidence="22" id="KW-1185">Reference proteome</keyword>
<keyword evidence="15 20" id="KW-0472">Membrane</keyword>
<evidence type="ECO:0000256" key="16">
    <source>
        <dbReference type="ARBA" id="ARBA00023209"/>
    </source>
</evidence>
<evidence type="ECO:0000256" key="15">
    <source>
        <dbReference type="ARBA" id="ARBA00023136"/>
    </source>
</evidence>
<keyword evidence="16 20" id="KW-0594">Phospholipid biosynthesis</keyword>
<comment type="function">
    <text evidence="20">Catalyzes the conversion of phosphatidic acid (PA) to CDP-diacylglycerol (CDP-DAG), an essential intermediate in the synthesis of phosphatidylglycerol, cardiolipin and phosphatidylinositol.</text>
</comment>
<organism evidence="21 22">
    <name type="scientific">Tegillarca granosa</name>
    <name type="common">Malaysian cockle</name>
    <name type="synonym">Anadara granosa</name>
    <dbReference type="NCBI Taxonomy" id="220873"/>
    <lineage>
        <taxon>Eukaryota</taxon>
        <taxon>Metazoa</taxon>
        <taxon>Spiralia</taxon>
        <taxon>Lophotrochozoa</taxon>
        <taxon>Mollusca</taxon>
        <taxon>Bivalvia</taxon>
        <taxon>Autobranchia</taxon>
        <taxon>Pteriomorphia</taxon>
        <taxon>Arcoida</taxon>
        <taxon>Arcoidea</taxon>
        <taxon>Arcidae</taxon>
        <taxon>Tegillarca</taxon>
    </lineage>
</organism>
<comment type="similarity">
    <text evidence="5 20">Belongs to the TAM41 family.</text>
</comment>
<evidence type="ECO:0000256" key="14">
    <source>
        <dbReference type="ARBA" id="ARBA00023128"/>
    </source>
</evidence>
<proteinExistence type="inferred from homology"/>
<name>A0ABQ9EYB5_TEGGR</name>
<evidence type="ECO:0000256" key="4">
    <source>
        <dbReference type="ARBA" id="ARBA00005189"/>
    </source>
</evidence>
<keyword evidence="9 20" id="KW-0808">Transferase</keyword>
<evidence type="ECO:0000256" key="20">
    <source>
        <dbReference type="PIRNR" id="PIRNR028840"/>
    </source>
</evidence>
<evidence type="ECO:0000256" key="7">
    <source>
        <dbReference type="ARBA" id="ARBA00018337"/>
    </source>
</evidence>
<comment type="cofactor">
    <cofactor evidence="1 20">
        <name>Mg(2+)</name>
        <dbReference type="ChEBI" id="CHEBI:18420"/>
    </cofactor>
</comment>
<evidence type="ECO:0000256" key="11">
    <source>
        <dbReference type="ARBA" id="ARBA00022792"/>
    </source>
</evidence>
<keyword evidence="14 20" id="KW-0496">Mitochondrion</keyword>
<comment type="catalytic activity">
    <reaction evidence="20">
        <text>a 1,2-diacyl-sn-glycero-3-phosphate + CTP + H(+) = a CDP-1,2-diacyl-sn-glycerol + diphosphate</text>
        <dbReference type="Rhea" id="RHEA:16229"/>
        <dbReference type="ChEBI" id="CHEBI:15378"/>
        <dbReference type="ChEBI" id="CHEBI:33019"/>
        <dbReference type="ChEBI" id="CHEBI:37563"/>
        <dbReference type="ChEBI" id="CHEBI:58332"/>
        <dbReference type="ChEBI" id="CHEBI:58608"/>
        <dbReference type="EC" id="2.7.7.41"/>
    </reaction>
</comment>